<sequence length="646" mass="72270">MEFYYPPQESKGRYRYDPTSLKQQGPARLFGYIGEDSLVAYIAERLQANALNQGQLSQPISLFLQKTEENQLKLKNSWVQLNNLLSSTNFIPDWLEFSLPPGESFSRDFIQDRRDMTLTLTLAKLAAQMNARFSFGSPTETAKKQRQAFYQTLEGLGRSRPVVSLIHEREGELSDREFARQRLAGCNPTVIRSLQASDQPILQSVGGRSLTLANATEVDLADAAAANRLFVADYSFLKDLTAAELQPGRYVGRPTAVFYRGDSGLEPALIRLSSGRVLFPPQMGTAKDDWMRAKLMVQCADLTQHELIAHLGDTHLAMEAFAIATPRQLPQNHPLYRLLKPHFRFLLAINQRGNQLLLGEGAAIENLLAPTREASIDLINRAYREKSFASYALPTQLKQRGVGVDSGIADFPYRDDALLLWEAIARYVEQFLGRYYPDDVAVQQDPYLQAWAAELGAPLSHDLADAFPQAPSWLPSELATQVDLDLQDLPNYPRVPDFPTAEAPGRLTTVQQLLDVATQLIFTCTAQHAAVNFSQFDYGGFVSNAPMSLQQPPEQADSIATLLPSPEQELAQMELTFALSGIRWGQIGFPDQAPSDRGDLKLLQALRQELSAIERCINSRNQKRLQRWGVDYPYLLPSRIPNSINI</sequence>
<dbReference type="GO" id="GO:0016702">
    <property type="term" value="F:oxidoreductase activity, acting on single donors with incorporation of molecular oxygen, incorporation of two atoms of oxygen"/>
    <property type="evidence" value="ECO:0007669"/>
    <property type="project" value="InterPro"/>
</dbReference>
<organism evidence="4">
    <name type="scientific">Oscillatoriales cyanobacterium SpSt-418</name>
    <dbReference type="NCBI Taxonomy" id="2282169"/>
    <lineage>
        <taxon>Bacteria</taxon>
        <taxon>Bacillati</taxon>
        <taxon>Cyanobacteriota</taxon>
        <taxon>Cyanophyceae</taxon>
        <taxon>Oscillatoriophycideae</taxon>
        <taxon>Oscillatoriales</taxon>
    </lineage>
</organism>
<evidence type="ECO:0000313" key="4">
    <source>
        <dbReference type="EMBL" id="HFM98303.1"/>
    </source>
</evidence>
<evidence type="ECO:0000256" key="1">
    <source>
        <dbReference type="ARBA" id="ARBA00022723"/>
    </source>
</evidence>
<dbReference type="Gene3D" id="3.10.450.60">
    <property type="match status" value="1"/>
</dbReference>
<dbReference type="PROSITE" id="PS51393">
    <property type="entry name" value="LIPOXYGENASE_3"/>
    <property type="match status" value="1"/>
</dbReference>
<dbReference type="EMBL" id="DSRU01000164">
    <property type="protein sequence ID" value="HFM98303.1"/>
    <property type="molecule type" value="Genomic_DNA"/>
</dbReference>
<dbReference type="InterPro" id="IPR036226">
    <property type="entry name" value="LipOase_C_sf"/>
</dbReference>
<proteinExistence type="predicted"/>
<keyword evidence="1" id="KW-0479">Metal-binding</keyword>
<dbReference type="PANTHER" id="PTHR11771">
    <property type="entry name" value="LIPOXYGENASE"/>
    <property type="match status" value="1"/>
</dbReference>
<name>A0A7C3KEC3_9CYAN</name>
<accession>A0A7C3KEC3</accession>
<dbReference type="GO" id="GO:0046872">
    <property type="term" value="F:metal ion binding"/>
    <property type="evidence" value="ECO:0007669"/>
    <property type="project" value="UniProtKB-KW"/>
</dbReference>
<feature type="domain" description="Lipoxygenase" evidence="3">
    <location>
        <begin position="175"/>
        <end position="646"/>
    </location>
</feature>
<dbReference type="PRINTS" id="PR00087">
    <property type="entry name" value="LIPOXYGENASE"/>
</dbReference>
<comment type="caution">
    <text evidence="4">The sequence shown here is derived from an EMBL/GenBank/DDBJ whole genome shotgun (WGS) entry which is preliminary data.</text>
</comment>
<reference evidence="4" key="1">
    <citation type="journal article" date="2020" name="mSystems">
        <title>Genome- and Community-Level Interaction Insights into Carbon Utilization and Element Cycling Functions of Hydrothermarchaeota in Hydrothermal Sediment.</title>
        <authorList>
            <person name="Zhou Z."/>
            <person name="Liu Y."/>
            <person name="Xu W."/>
            <person name="Pan J."/>
            <person name="Luo Z.H."/>
            <person name="Li M."/>
        </authorList>
    </citation>
    <scope>NUCLEOTIDE SEQUENCE [LARGE SCALE GENOMIC DNA]</scope>
    <source>
        <strain evidence="4">SpSt-418</strain>
    </source>
</reference>
<dbReference type="InterPro" id="IPR000907">
    <property type="entry name" value="LipOase"/>
</dbReference>
<evidence type="ECO:0000259" key="3">
    <source>
        <dbReference type="PROSITE" id="PS51393"/>
    </source>
</evidence>
<keyword evidence="2" id="KW-0560">Oxidoreductase</keyword>
<evidence type="ECO:0000256" key="2">
    <source>
        <dbReference type="ARBA" id="ARBA00023002"/>
    </source>
</evidence>
<dbReference type="Pfam" id="PF00305">
    <property type="entry name" value="Lipoxygenase"/>
    <property type="match status" value="2"/>
</dbReference>
<dbReference type="GO" id="GO:0034440">
    <property type="term" value="P:lipid oxidation"/>
    <property type="evidence" value="ECO:0007669"/>
    <property type="project" value="InterPro"/>
</dbReference>
<dbReference type="AlphaFoldDB" id="A0A7C3KEC3"/>
<protein>
    <submittedName>
        <fullName evidence="4">Lipoxygenase</fullName>
    </submittedName>
</protein>
<dbReference type="SUPFAM" id="SSF48484">
    <property type="entry name" value="Lipoxigenase"/>
    <property type="match status" value="1"/>
</dbReference>
<gene>
    <name evidence="4" type="ORF">ENR64_11210</name>
</gene>
<dbReference type="Gene3D" id="1.20.245.10">
    <property type="entry name" value="Lipoxygenase-1, Domain 5"/>
    <property type="match status" value="1"/>
</dbReference>
<dbReference type="InterPro" id="IPR013819">
    <property type="entry name" value="LipOase_C"/>
</dbReference>